<protein>
    <submittedName>
        <fullName evidence="1">Uncharacterized protein</fullName>
    </submittedName>
</protein>
<evidence type="ECO:0000313" key="1">
    <source>
        <dbReference type="EMBL" id="GIF23455.1"/>
    </source>
</evidence>
<accession>A0A919NQZ6</accession>
<keyword evidence="2" id="KW-1185">Reference proteome</keyword>
<gene>
    <name evidence="1" type="ORF">Ate02nite_61850</name>
</gene>
<proteinExistence type="predicted"/>
<sequence length="56" mass="6238">MGINQRLARTGDMADRIPAWDEFAGPQSGVVELPNRLCWSGAPDFDVENPPRRLTL</sequence>
<dbReference type="AlphaFoldDB" id="A0A919NQZ6"/>
<name>A0A919NQZ6_9ACTN</name>
<reference evidence="1" key="1">
    <citation type="submission" date="2021-01" db="EMBL/GenBank/DDBJ databases">
        <title>Whole genome shotgun sequence of Actinoplanes tereljensis NBRC 105297.</title>
        <authorList>
            <person name="Komaki H."/>
            <person name="Tamura T."/>
        </authorList>
    </citation>
    <scope>NUCLEOTIDE SEQUENCE</scope>
    <source>
        <strain evidence="1">NBRC 105297</strain>
    </source>
</reference>
<evidence type="ECO:0000313" key="2">
    <source>
        <dbReference type="Proteomes" id="UP000623608"/>
    </source>
</evidence>
<comment type="caution">
    <text evidence="1">The sequence shown here is derived from an EMBL/GenBank/DDBJ whole genome shotgun (WGS) entry which is preliminary data.</text>
</comment>
<dbReference type="EMBL" id="BOMY01000041">
    <property type="protein sequence ID" value="GIF23455.1"/>
    <property type="molecule type" value="Genomic_DNA"/>
</dbReference>
<organism evidence="1 2">
    <name type="scientific">Paractinoplanes tereljensis</name>
    <dbReference type="NCBI Taxonomy" id="571912"/>
    <lineage>
        <taxon>Bacteria</taxon>
        <taxon>Bacillati</taxon>
        <taxon>Actinomycetota</taxon>
        <taxon>Actinomycetes</taxon>
        <taxon>Micromonosporales</taxon>
        <taxon>Micromonosporaceae</taxon>
        <taxon>Paractinoplanes</taxon>
    </lineage>
</organism>
<dbReference type="Proteomes" id="UP000623608">
    <property type="component" value="Unassembled WGS sequence"/>
</dbReference>